<dbReference type="PROSITE" id="PS50995">
    <property type="entry name" value="HTH_MARR_2"/>
    <property type="match status" value="1"/>
</dbReference>
<dbReference type="InterPro" id="IPR039422">
    <property type="entry name" value="MarR/SlyA-like"/>
</dbReference>
<keyword evidence="3" id="KW-1185">Reference proteome</keyword>
<name>A0ABP6ZPV5_9ACTN</name>
<dbReference type="InterPro" id="IPR036390">
    <property type="entry name" value="WH_DNA-bd_sf"/>
</dbReference>
<dbReference type="PANTHER" id="PTHR33164">
    <property type="entry name" value="TRANSCRIPTIONAL REGULATOR, MARR FAMILY"/>
    <property type="match status" value="1"/>
</dbReference>
<dbReference type="RefSeq" id="WP_344803090.1">
    <property type="nucleotide sequence ID" value="NZ_BAABAB010000010.1"/>
</dbReference>
<dbReference type="Proteomes" id="UP001501490">
    <property type="component" value="Unassembled WGS sequence"/>
</dbReference>
<feature type="domain" description="HTH marR-type" evidence="1">
    <location>
        <begin position="13"/>
        <end position="150"/>
    </location>
</feature>
<dbReference type="SMART" id="SM00347">
    <property type="entry name" value="HTH_MARR"/>
    <property type="match status" value="1"/>
</dbReference>
<proteinExistence type="predicted"/>
<dbReference type="PANTHER" id="PTHR33164:SF43">
    <property type="entry name" value="HTH-TYPE TRANSCRIPTIONAL REPRESSOR YETL"/>
    <property type="match status" value="1"/>
</dbReference>
<dbReference type="Gene3D" id="1.10.10.10">
    <property type="entry name" value="Winged helix-like DNA-binding domain superfamily/Winged helix DNA-binding domain"/>
    <property type="match status" value="1"/>
</dbReference>
<sequence length="166" mass="18171">MGVDLSPVLDPDPLDLRVSLAAIVHWADSHQLRLRLMEKVAFPVDDMPMFLAVNQLSYRGAMRPTDLALALGTGKANLSKIANRLQTAGLAERVPATDDERSTLLVLTPAGRAIGERIMTQAQASLEVSLADWSADDLATLRAMLARLARDTIGERWLRPDPHRPS</sequence>
<evidence type="ECO:0000313" key="2">
    <source>
        <dbReference type="EMBL" id="GAA3614576.1"/>
    </source>
</evidence>
<dbReference type="InterPro" id="IPR036388">
    <property type="entry name" value="WH-like_DNA-bd_sf"/>
</dbReference>
<organism evidence="2 3">
    <name type="scientific">Microlunatus ginsengisoli</name>
    <dbReference type="NCBI Taxonomy" id="363863"/>
    <lineage>
        <taxon>Bacteria</taxon>
        <taxon>Bacillati</taxon>
        <taxon>Actinomycetota</taxon>
        <taxon>Actinomycetes</taxon>
        <taxon>Propionibacteriales</taxon>
        <taxon>Propionibacteriaceae</taxon>
        <taxon>Microlunatus</taxon>
    </lineage>
</organism>
<dbReference type="SUPFAM" id="SSF46785">
    <property type="entry name" value="Winged helix' DNA-binding domain"/>
    <property type="match status" value="1"/>
</dbReference>
<dbReference type="EMBL" id="BAABAB010000010">
    <property type="protein sequence ID" value="GAA3614576.1"/>
    <property type="molecule type" value="Genomic_DNA"/>
</dbReference>
<comment type="caution">
    <text evidence="2">The sequence shown here is derived from an EMBL/GenBank/DDBJ whole genome shotgun (WGS) entry which is preliminary data.</text>
</comment>
<evidence type="ECO:0000313" key="3">
    <source>
        <dbReference type="Proteomes" id="UP001501490"/>
    </source>
</evidence>
<gene>
    <name evidence="2" type="ORF">GCM10022236_15610</name>
</gene>
<dbReference type="InterPro" id="IPR000835">
    <property type="entry name" value="HTH_MarR-typ"/>
</dbReference>
<accession>A0ABP6ZPV5</accession>
<protein>
    <recommendedName>
        <fullName evidence="1">HTH marR-type domain-containing protein</fullName>
    </recommendedName>
</protein>
<reference evidence="3" key="1">
    <citation type="journal article" date="2019" name="Int. J. Syst. Evol. Microbiol.">
        <title>The Global Catalogue of Microorganisms (GCM) 10K type strain sequencing project: providing services to taxonomists for standard genome sequencing and annotation.</title>
        <authorList>
            <consortium name="The Broad Institute Genomics Platform"/>
            <consortium name="The Broad Institute Genome Sequencing Center for Infectious Disease"/>
            <person name="Wu L."/>
            <person name="Ma J."/>
        </authorList>
    </citation>
    <scope>NUCLEOTIDE SEQUENCE [LARGE SCALE GENOMIC DNA]</scope>
    <source>
        <strain evidence="3">JCM 16929</strain>
    </source>
</reference>
<evidence type="ECO:0000259" key="1">
    <source>
        <dbReference type="PROSITE" id="PS50995"/>
    </source>
</evidence>
<dbReference type="PRINTS" id="PR00598">
    <property type="entry name" value="HTHMARR"/>
</dbReference>
<dbReference type="Pfam" id="PF12802">
    <property type="entry name" value="MarR_2"/>
    <property type="match status" value="1"/>
</dbReference>